<accession>A0ABN1XNJ4</accession>
<evidence type="ECO:0000313" key="1">
    <source>
        <dbReference type="EMBL" id="GAA1385958.1"/>
    </source>
</evidence>
<dbReference type="EMBL" id="BAAAJK010000006">
    <property type="protein sequence ID" value="GAA1385958.1"/>
    <property type="molecule type" value="Genomic_DNA"/>
</dbReference>
<gene>
    <name evidence="1" type="ORF">GCM10009613_19230</name>
</gene>
<comment type="caution">
    <text evidence="1">The sequence shown here is derived from an EMBL/GenBank/DDBJ whole genome shotgun (WGS) entry which is preliminary data.</text>
</comment>
<organism evidence="1 2">
    <name type="scientific">Pseudonocardia kongjuensis</name>
    <dbReference type="NCBI Taxonomy" id="102227"/>
    <lineage>
        <taxon>Bacteria</taxon>
        <taxon>Bacillati</taxon>
        <taxon>Actinomycetota</taxon>
        <taxon>Actinomycetes</taxon>
        <taxon>Pseudonocardiales</taxon>
        <taxon>Pseudonocardiaceae</taxon>
        <taxon>Pseudonocardia</taxon>
    </lineage>
</organism>
<dbReference type="RefSeq" id="WP_344020577.1">
    <property type="nucleotide sequence ID" value="NZ_BAAAJK010000006.1"/>
</dbReference>
<proteinExistence type="predicted"/>
<protein>
    <submittedName>
        <fullName evidence="1">DUF6190 family protein</fullName>
    </submittedName>
</protein>
<name>A0ABN1XNJ4_9PSEU</name>
<keyword evidence="2" id="KW-1185">Reference proteome</keyword>
<dbReference type="Pfam" id="PF19689">
    <property type="entry name" value="DUF6190"/>
    <property type="match status" value="1"/>
</dbReference>
<sequence length="167" mass="19361">MTIPDYVDAALFLGMHSTDERLRVACKSFFTARVDDRLIMSMEQIGRCDDTIWRLDRDLQDAYYPFMDTLHTVVDIHRPAYDEADVQRGLSNPLCRRFPTHERLLLGMVMRREGRLTSASPRLVRRRPACLPVHPPEPVTGPEPCFPEPLEQLYQKSLAVRLPREVL</sequence>
<reference evidence="1 2" key="1">
    <citation type="journal article" date="2019" name="Int. J. Syst. Evol. Microbiol.">
        <title>The Global Catalogue of Microorganisms (GCM) 10K type strain sequencing project: providing services to taxonomists for standard genome sequencing and annotation.</title>
        <authorList>
            <consortium name="The Broad Institute Genomics Platform"/>
            <consortium name="The Broad Institute Genome Sequencing Center for Infectious Disease"/>
            <person name="Wu L."/>
            <person name="Ma J."/>
        </authorList>
    </citation>
    <scope>NUCLEOTIDE SEQUENCE [LARGE SCALE GENOMIC DNA]</scope>
    <source>
        <strain evidence="1 2">JCM 11896</strain>
    </source>
</reference>
<dbReference type="InterPro" id="IPR045685">
    <property type="entry name" value="DUF6190"/>
</dbReference>
<dbReference type="Proteomes" id="UP001501414">
    <property type="component" value="Unassembled WGS sequence"/>
</dbReference>
<evidence type="ECO:0000313" key="2">
    <source>
        <dbReference type="Proteomes" id="UP001501414"/>
    </source>
</evidence>